<dbReference type="Proteomes" id="UP000318093">
    <property type="component" value="Unassembled WGS sequence"/>
</dbReference>
<evidence type="ECO:0000259" key="3">
    <source>
        <dbReference type="Pfam" id="PF01425"/>
    </source>
</evidence>
<organism evidence="4 5">
    <name type="scientific">Candidatus Segetimicrobium genomatis</name>
    <dbReference type="NCBI Taxonomy" id="2569760"/>
    <lineage>
        <taxon>Bacteria</taxon>
        <taxon>Bacillati</taxon>
        <taxon>Candidatus Sysuimicrobiota</taxon>
        <taxon>Candidatus Sysuimicrobiia</taxon>
        <taxon>Candidatus Sysuimicrobiales</taxon>
        <taxon>Candidatus Segetimicrobiaceae</taxon>
        <taxon>Candidatus Segetimicrobium</taxon>
    </lineage>
</organism>
<gene>
    <name evidence="4" type="ORF">E6H03_10990</name>
</gene>
<sequence>MTDLVYRSVAELSGEIRTGALSPVTLVETVLARVERCRGLNAFITVTADAARAQARDAEREIARGQYRGPLHGIPVSLKDLIDTRGVRCTCGSRILADRVPSADAAVVERLRDAGAVLLGKNALHEFAFGITTNNPHFGPTRNPWGVDRIPGGSSGGSGAAVAAGLGPVSLGTDTGGSIRIPAALCGVVGLKPTFGRVSRRGVFPLSWTLDHVGPLTRTVEDAALVLQAIAGPDPRDPSTLGQSVPDFRAGLRTSVAGARVGVLADEYHQEMADDVRSQFRAALEILSGLGLRLEDVRFPRPAEARAAAQAVILAEASSVHEGWVRERPGDYGPDTLDLLRQGLFLTATQYLRAQKVRALLLGEADGLLRPYAALVAPTTPVVASAIGQKMVALAGREVEVRGAMTRLVRLINFVGLPAISVPCGFGADGLPVGLQFIGRALDEATLLAVAHAYEQATPWHTRRPPDPPENLSRGRVD</sequence>
<evidence type="ECO:0000256" key="2">
    <source>
        <dbReference type="SAM" id="MobiDB-lite"/>
    </source>
</evidence>
<dbReference type="Gene3D" id="3.90.1300.10">
    <property type="entry name" value="Amidase signature (AS) domain"/>
    <property type="match status" value="1"/>
</dbReference>
<reference evidence="4 5" key="1">
    <citation type="journal article" date="2019" name="Nat. Microbiol.">
        <title>Mediterranean grassland soil C-N compound turnover is dependent on rainfall and depth, and is mediated by genomically divergent microorganisms.</title>
        <authorList>
            <person name="Diamond S."/>
            <person name="Andeer P.F."/>
            <person name="Li Z."/>
            <person name="Crits-Christoph A."/>
            <person name="Burstein D."/>
            <person name="Anantharaman K."/>
            <person name="Lane K.R."/>
            <person name="Thomas B.C."/>
            <person name="Pan C."/>
            <person name="Northen T.R."/>
            <person name="Banfield J.F."/>
        </authorList>
    </citation>
    <scope>NUCLEOTIDE SEQUENCE [LARGE SCALE GENOMIC DNA]</scope>
    <source>
        <strain evidence="4">NP_6</strain>
    </source>
</reference>
<accession>A0A537J6Q9</accession>
<dbReference type="PANTHER" id="PTHR11895:SF7">
    <property type="entry name" value="GLUTAMYL-TRNA(GLN) AMIDOTRANSFERASE SUBUNIT A, MITOCHONDRIAL"/>
    <property type="match status" value="1"/>
</dbReference>
<evidence type="ECO:0000313" key="4">
    <source>
        <dbReference type="EMBL" id="TMI79052.1"/>
    </source>
</evidence>
<proteinExistence type="inferred from homology"/>
<dbReference type="InterPro" id="IPR020556">
    <property type="entry name" value="Amidase_CS"/>
</dbReference>
<dbReference type="InterPro" id="IPR036928">
    <property type="entry name" value="AS_sf"/>
</dbReference>
<comment type="similarity">
    <text evidence="1">Belongs to the amidase family.</text>
</comment>
<dbReference type="AlphaFoldDB" id="A0A537J6Q9"/>
<comment type="caution">
    <text evidence="4">The sequence shown here is derived from an EMBL/GenBank/DDBJ whole genome shotgun (WGS) entry which is preliminary data.</text>
</comment>
<feature type="domain" description="Amidase" evidence="3">
    <location>
        <begin position="26"/>
        <end position="448"/>
    </location>
</feature>
<feature type="region of interest" description="Disordered" evidence="2">
    <location>
        <begin position="459"/>
        <end position="478"/>
    </location>
</feature>
<dbReference type="SUPFAM" id="SSF75304">
    <property type="entry name" value="Amidase signature (AS) enzymes"/>
    <property type="match status" value="1"/>
</dbReference>
<dbReference type="EMBL" id="VBAN01000360">
    <property type="protein sequence ID" value="TMI79052.1"/>
    <property type="molecule type" value="Genomic_DNA"/>
</dbReference>
<dbReference type="PROSITE" id="PS00571">
    <property type="entry name" value="AMIDASES"/>
    <property type="match status" value="1"/>
</dbReference>
<dbReference type="GO" id="GO:0003824">
    <property type="term" value="F:catalytic activity"/>
    <property type="evidence" value="ECO:0007669"/>
    <property type="project" value="InterPro"/>
</dbReference>
<name>A0A537J6Q9_9BACT</name>
<dbReference type="PANTHER" id="PTHR11895">
    <property type="entry name" value="TRANSAMIDASE"/>
    <property type="match status" value="1"/>
</dbReference>
<evidence type="ECO:0000256" key="1">
    <source>
        <dbReference type="ARBA" id="ARBA00009199"/>
    </source>
</evidence>
<protein>
    <submittedName>
        <fullName evidence="4">Amidase</fullName>
    </submittedName>
</protein>
<evidence type="ECO:0000313" key="5">
    <source>
        <dbReference type="Proteomes" id="UP000318093"/>
    </source>
</evidence>
<dbReference type="InterPro" id="IPR023631">
    <property type="entry name" value="Amidase_dom"/>
</dbReference>
<dbReference type="Pfam" id="PF01425">
    <property type="entry name" value="Amidase"/>
    <property type="match status" value="1"/>
</dbReference>
<dbReference type="InterPro" id="IPR000120">
    <property type="entry name" value="Amidase"/>
</dbReference>